<keyword evidence="2" id="KW-0812">Transmembrane</keyword>
<keyword evidence="4" id="KW-1185">Reference proteome</keyword>
<dbReference type="GO" id="GO:0016020">
    <property type="term" value="C:membrane"/>
    <property type="evidence" value="ECO:0007669"/>
    <property type="project" value="TreeGrafter"/>
</dbReference>
<dbReference type="InterPro" id="IPR012464">
    <property type="entry name" value="DUF1676"/>
</dbReference>
<dbReference type="HOGENOM" id="CLU_013610_0_0_1"/>
<proteinExistence type="predicted"/>
<evidence type="ECO:0000313" key="4">
    <source>
        <dbReference type="Proteomes" id="UP000002282"/>
    </source>
</evidence>
<dbReference type="EMBL" id="CM000160">
    <property type="protein sequence ID" value="EDW97853.2"/>
    <property type="molecule type" value="Genomic_DNA"/>
</dbReference>
<feature type="region of interest" description="Disordered" evidence="1">
    <location>
        <begin position="428"/>
        <end position="467"/>
    </location>
</feature>
<evidence type="ECO:0008006" key="5">
    <source>
        <dbReference type="Google" id="ProtNLM"/>
    </source>
</evidence>
<evidence type="ECO:0000313" key="3">
    <source>
        <dbReference type="EMBL" id="EDW97853.2"/>
    </source>
</evidence>
<evidence type="ECO:0000256" key="2">
    <source>
        <dbReference type="SAM" id="Phobius"/>
    </source>
</evidence>
<dbReference type="Proteomes" id="UP000002282">
    <property type="component" value="Chromosome 3R"/>
</dbReference>
<dbReference type="KEGG" id="dya:Dyak_GE10205"/>
<feature type="region of interest" description="Disordered" evidence="1">
    <location>
        <begin position="482"/>
        <end position="506"/>
    </location>
</feature>
<gene>
    <name evidence="3" type="primary">Dyak\GE10205</name>
    <name evidence="3" type="synonym">dyak_GLEANR_10150</name>
    <name evidence="3" type="synonym">GE10205</name>
    <name evidence="3" type="ORF">Dyak_GE10205</name>
</gene>
<dbReference type="OrthoDB" id="6334967at2759"/>
<feature type="compositionally biased region" description="Polar residues" evidence="1">
    <location>
        <begin position="73"/>
        <end position="83"/>
    </location>
</feature>
<dbReference type="AlphaFoldDB" id="B4PVP4"/>
<dbReference type="PANTHER" id="PTHR21879">
    <property type="entry name" value="FI03362P-RELATED-RELATED"/>
    <property type="match status" value="1"/>
</dbReference>
<reference evidence="3 4" key="1">
    <citation type="journal article" date="2007" name="Nature">
        <title>Evolution of genes and genomes on the Drosophila phylogeny.</title>
        <authorList>
            <consortium name="Drosophila 12 Genomes Consortium"/>
            <person name="Clark A.G."/>
            <person name="Eisen M.B."/>
            <person name="Smith D.R."/>
            <person name="Bergman C.M."/>
            <person name="Oliver B."/>
            <person name="Markow T.A."/>
            <person name="Kaufman T.C."/>
            <person name="Kellis M."/>
            <person name="Gelbart W."/>
            <person name="Iyer V.N."/>
            <person name="Pollard D.A."/>
            <person name="Sackton T.B."/>
            <person name="Larracuente A.M."/>
            <person name="Singh N.D."/>
            <person name="Abad J.P."/>
            <person name="Abt D.N."/>
            <person name="Adryan B."/>
            <person name="Aguade M."/>
            <person name="Akashi H."/>
            <person name="Anderson W.W."/>
            <person name="Aquadro C.F."/>
            <person name="Ardell D.H."/>
            <person name="Arguello R."/>
            <person name="Artieri C.G."/>
            <person name="Barbash D.A."/>
            <person name="Barker D."/>
            <person name="Barsanti P."/>
            <person name="Batterham P."/>
            <person name="Batzoglou S."/>
            <person name="Begun D."/>
            <person name="Bhutkar A."/>
            <person name="Blanco E."/>
            <person name="Bosak S.A."/>
            <person name="Bradley R.K."/>
            <person name="Brand A.D."/>
            <person name="Brent M.R."/>
            <person name="Brooks A.N."/>
            <person name="Brown R.H."/>
            <person name="Butlin R.K."/>
            <person name="Caggese C."/>
            <person name="Calvi B.R."/>
            <person name="Bernardo de Carvalho A."/>
            <person name="Caspi A."/>
            <person name="Castrezana S."/>
            <person name="Celniker S.E."/>
            <person name="Chang J.L."/>
            <person name="Chapple C."/>
            <person name="Chatterji S."/>
            <person name="Chinwalla A."/>
            <person name="Civetta A."/>
            <person name="Clifton S.W."/>
            <person name="Comeron J.M."/>
            <person name="Costello J.C."/>
            <person name="Coyne J.A."/>
            <person name="Daub J."/>
            <person name="David R.G."/>
            <person name="Delcher A.L."/>
            <person name="Delehaunty K."/>
            <person name="Do C.B."/>
            <person name="Ebling H."/>
            <person name="Edwards K."/>
            <person name="Eickbush T."/>
            <person name="Evans J.D."/>
            <person name="Filipski A."/>
            <person name="Findeiss S."/>
            <person name="Freyhult E."/>
            <person name="Fulton L."/>
            <person name="Fulton R."/>
            <person name="Garcia A.C."/>
            <person name="Gardiner A."/>
            <person name="Garfield D.A."/>
            <person name="Garvin B.E."/>
            <person name="Gibson G."/>
            <person name="Gilbert D."/>
            <person name="Gnerre S."/>
            <person name="Godfrey J."/>
            <person name="Good R."/>
            <person name="Gotea V."/>
            <person name="Gravely B."/>
            <person name="Greenberg A.J."/>
            <person name="Griffiths-Jones S."/>
            <person name="Gross S."/>
            <person name="Guigo R."/>
            <person name="Gustafson E.A."/>
            <person name="Haerty W."/>
            <person name="Hahn M.W."/>
            <person name="Halligan D.L."/>
            <person name="Halpern A.L."/>
            <person name="Halter G.M."/>
            <person name="Han M.V."/>
            <person name="Heger A."/>
            <person name="Hillier L."/>
            <person name="Hinrichs A.S."/>
            <person name="Holmes I."/>
            <person name="Hoskins R.A."/>
            <person name="Hubisz M.J."/>
            <person name="Hultmark D."/>
            <person name="Huntley M.A."/>
            <person name="Jaffe D.B."/>
            <person name="Jagadeeshan S."/>
            <person name="Jeck W.R."/>
            <person name="Johnson J."/>
            <person name="Jones C.D."/>
            <person name="Jordan W.C."/>
            <person name="Karpen G.H."/>
            <person name="Kataoka E."/>
            <person name="Keightley P.D."/>
            <person name="Kheradpour P."/>
            <person name="Kirkness E.F."/>
            <person name="Koerich L.B."/>
            <person name="Kristiansen K."/>
            <person name="Kudrna D."/>
            <person name="Kulathinal R.J."/>
            <person name="Kumar S."/>
            <person name="Kwok R."/>
            <person name="Lander E."/>
            <person name="Langley C.H."/>
            <person name="Lapoint R."/>
            <person name="Lazzaro B.P."/>
            <person name="Lee S.J."/>
            <person name="Levesque L."/>
            <person name="Li R."/>
            <person name="Lin C.F."/>
            <person name="Lin M.F."/>
            <person name="Lindblad-Toh K."/>
            <person name="Llopart A."/>
            <person name="Long M."/>
            <person name="Low L."/>
            <person name="Lozovsky E."/>
            <person name="Lu J."/>
            <person name="Luo M."/>
            <person name="Machado C.A."/>
            <person name="Makalowski W."/>
            <person name="Marzo M."/>
            <person name="Matsuda M."/>
            <person name="Matzkin L."/>
            <person name="McAllister B."/>
            <person name="McBride C.S."/>
            <person name="McKernan B."/>
            <person name="McKernan K."/>
            <person name="Mendez-Lago M."/>
            <person name="Minx P."/>
            <person name="Mollenhauer M.U."/>
            <person name="Montooth K."/>
            <person name="Mount S.M."/>
            <person name="Mu X."/>
            <person name="Myers E."/>
            <person name="Negre B."/>
            <person name="Newfeld S."/>
            <person name="Nielsen R."/>
            <person name="Noor M.A."/>
            <person name="O'Grady P."/>
            <person name="Pachter L."/>
            <person name="Papaceit M."/>
            <person name="Parisi M.J."/>
            <person name="Parisi M."/>
            <person name="Parts L."/>
            <person name="Pedersen J.S."/>
            <person name="Pesole G."/>
            <person name="Phillippy A.M."/>
            <person name="Ponting C.P."/>
            <person name="Pop M."/>
            <person name="Porcelli D."/>
            <person name="Powell J.R."/>
            <person name="Prohaska S."/>
            <person name="Pruitt K."/>
            <person name="Puig M."/>
            <person name="Quesneville H."/>
            <person name="Ram K.R."/>
            <person name="Rand D."/>
            <person name="Rasmussen M.D."/>
            <person name="Reed L.K."/>
            <person name="Reenan R."/>
            <person name="Reily A."/>
            <person name="Remington K.A."/>
            <person name="Rieger T.T."/>
            <person name="Ritchie M.G."/>
            <person name="Robin C."/>
            <person name="Rogers Y.H."/>
            <person name="Rohde C."/>
            <person name="Rozas J."/>
            <person name="Rubenfield M.J."/>
            <person name="Ruiz A."/>
            <person name="Russo S."/>
            <person name="Salzberg S.L."/>
            <person name="Sanchez-Gracia A."/>
            <person name="Saranga D.J."/>
            <person name="Sato H."/>
            <person name="Schaeffer S.W."/>
            <person name="Schatz M.C."/>
            <person name="Schlenke T."/>
            <person name="Schwartz R."/>
            <person name="Segarra C."/>
            <person name="Singh R.S."/>
            <person name="Sirot L."/>
            <person name="Sirota M."/>
            <person name="Sisneros N.B."/>
            <person name="Smith C.D."/>
            <person name="Smith T.F."/>
            <person name="Spieth J."/>
            <person name="Stage D.E."/>
            <person name="Stark A."/>
            <person name="Stephan W."/>
            <person name="Strausberg R.L."/>
            <person name="Strempel S."/>
            <person name="Sturgill D."/>
            <person name="Sutton G."/>
            <person name="Sutton G.G."/>
            <person name="Tao W."/>
            <person name="Teichmann S."/>
            <person name="Tobari Y.N."/>
            <person name="Tomimura Y."/>
            <person name="Tsolas J.M."/>
            <person name="Valente V.L."/>
            <person name="Venter E."/>
            <person name="Venter J.C."/>
            <person name="Vicario S."/>
            <person name="Vieira F.G."/>
            <person name="Vilella A.J."/>
            <person name="Villasante A."/>
            <person name="Walenz B."/>
            <person name="Wang J."/>
            <person name="Wasserman M."/>
            <person name="Watts T."/>
            <person name="Wilson D."/>
            <person name="Wilson R.K."/>
            <person name="Wing R.A."/>
            <person name="Wolfner M.F."/>
            <person name="Wong A."/>
            <person name="Wong G.K."/>
            <person name="Wu C.I."/>
            <person name="Wu G."/>
            <person name="Yamamoto D."/>
            <person name="Yang H.P."/>
            <person name="Yang S.P."/>
            <person name="Yorke J.A."/>
            <person name="Yoshida K."/>
            <person name="Zdobnov E."/>
            <person name="Zhang P."/>
            <person name="Zhang Y."/>
            <person name="Zimin A.V."/>
            <person name="Baldwin J."/>
            <person name="Abdouelleil A."/>
            <person name="Abdulkadir J."/>
            <person name="Abebe A."/>
            <person name="Abera B."/>
            <person name="Abreu J."/>
            <person name="Acer S.C."/>
            <person name="Aftuck L."/>
            <person name="Alexander A."/>
            <person name="An P."/>
            <person name="Anderson E."/>
            <person name="Anderson S."/>
            <person name="Arachi H."/>
            <person name="Azer M."/>
            <person name="Bachantsang P."/>
            <person name="Barry A."/>
            <person name="Bayul T."/>
            <person name="Berlin A."/>
            <person name="Bessette D."/>
            <person name="Bloom T."/>
            <person name="Blye J."/>
            <person name="Boguslavskiy L."/>
            <person name="Bonnet C."/>
            <person name="Boukhgalter B."/>
            <person name="Bourzgui I."/>
            <person name="Brown A."/>
            <person name="Cahill P."/>
            <person name="Channer S."/>
            <person name="Cheshatsang Y."/>
            <person name="Chuda L."/>
            <person name="Citroen M."/>
            <person name="Collymore A."/>
            <person name="Cooke P."/>
            <person name="Costello M."/>
            <person name="D'Aco K."/>
            <person name="Daza R."/>
            <person name="De Haan G."/>
            <person name="DeGray S."/>
            <person name="DeMaso C."/>
            <person name="Dhargay N."/>
            <person name="Dooley K."/>
            <person name="Dooley E."/>
            <person name="Doricent M."/>
            <person name="Dorje P."/>
            <person name="Dorjee K."/>
            <person name="Dupes A."/>
            <person name="Elong R."/>
            <person name="Falk J."/>
            <person name="Farina A."/>
            <person name="Faro S."/>
            <person name="Ferguson D."/>
            <person name="Fisher S."/>
            <person name="Foley C.D."/>
            <person name="Franke A."/>
            <person name="Friedrich D."/>
            <person name="Gadbois L."/>
            <person name="Gearin G."/>
            <person name="Gearin C.R."/>
            <person name="Giannoukos G."/>
            <person name="Goode T."/>
            <person name="Graham J."/>
            <person name="Grandbois E."/>
            <person name="Grewal S."/>
            <person name="Gyaltsen K."/>
            <person name="Hafez N."/>
            <person name="Hagos B."/>
            <person name="Hall J."/>
            <person name="Henson C."/>
            <person name="Hollinger A."/>
            <person name="Honan T."/>
            <person name="Huard M.D."/>
            <person name="Hughes L."/>
            <person name="Hurhula B."/>
            <person name="Husby M.E."/>
            <person name="Kamat A."/>
            <person name="Kanga B."/>
            <person name="Kashin S."/>
            <person name="Khazanovich D."/>
            <person name="Kisner P."/>
            <person name="Lance K."/>
            <person name="Lara M."/>
            <person name="Lee W."/>
            <person name="Lennon N."/>
            <person name="Letendre F."/>
            <person name="LeVine R."/>
            <person name="Lipovsky A."/>
            <person name="Liu X."/>
            <person name="Liu J."/>
            <person name="Liu S."/>
            <person name="Lokyitsang T."/>
            <person name="Lokyitsang Y."/>
            <person name="Lubonja R."/>
            <person name="Lui A."/>
            <person name="MacDonald P."/>
            <person name="Magnisalis V."/>
            <person name="Maru K."/>
            <person name="Matthews C."/>
            <person name="McCusker W."/>
            <person name="McDonough S."/>
            <person name="Mehta T."/>
            <person name="Meldrim J."/>
            <person name="Meneus L."/>
            <person name="Mihai O."/>
            <person name="Mihalev A."/>
            <person name="Mihova T."/>
            <person name="Mittelman R."/>
            <person name="Mlenga V."/>
            <person name="Montmayeur A."/>
            <person name="Mulrain L."/>
            <person name="Navidi A."/>
            <person name="Naylor J."/>
            <person name="Negash T."/>
            <person name="Nguyen T."/>
            <person name="Nguyen N."/>
            <person name="Nicol R."/>
            <person name="Norbu C."/>
            <person name="Norbu N."/>
            <person name="Novod N."/>
            <person name="O'Neill B."/>
            <person name="Osman S."/>
            <person name="Markiewicz E."/>
            <person name="Oyono O.L."/>
            <person name="Patti C."/>
            <person name="Phunkhang P."/>
            <person name="Pierre F."/>
            <person name="Priest M."/>
            <person name="Raghuraman S."/>
            <person name="Rege F."/>
            <person name="Reyes R."/>
            <person name="Rise C."/>
            <person name="Rogov P."/>
            <person name="Ross K."/>
            <person name="Ryan E."/>
            <person name="Settipalli S."/>
            <person name="Shea T."/>
            <person name="Sherpa N."/>
            <person name="Shi L."/>
            <person name="Shih D."/>
            <person name="Sparrow T."/>
            <person name="Spaulding J."/>
            <person name="Stalker J."/>
            <person name="Stange-Thomann N."/>
            <person name="Stavropoulos S."/>
            <person name="Stone C."/>
            <person name="Strader C."/>
            <person name="Tesfaye S."/>
            <person name="Thomson T."/>
            <person name="Thoulutsang Y."/>
            <person name="Thoulutsang D."/>
            <person name="Topham K."/>
            <person name="Topping I."/>
            <person name="Tsamla T."/>
            <person name="Vassiliev H."/>
            <person name="Vo A."/>
            <person name="Wangchuk T."/>
            <person name="Wangdi T."/>
            <person name="Weiand M."/>
            <person name="Wilkinson J."/>
            <person name="Wilson A."/>
            <person name="Yadav S."/>
            <person name="Young G."/>
            <person name="Yu Q."/>
            <person name="Zembek L."/>
            <person name="Zhong D."/>
            <person name="Zimmer A."/>
            <person name="Zwirko Z."/>
            <person name="Jaffe D.B."/>
            <person name="Alvarez P."/>
            <person name="Brockman W."/>
            <person name="Butler J."/>
            <person name="Chin C."/>
            <person name="Gnerre S."/>
            <person name="Grabherr M."/>
            <person name="Kleber M."/>
            <person name="Mauceli E."/>
            <person name="MacCallum I."/>
        </authorList>
    </citation>
    <scope>NUCLEOTIDE SEQUENCE [LARGE SCALE GENOMIC DNA]</scope>
    <source>
        <strain evidence="4">Tai18E2 / Tucson 14021-0261.01</strain>
    </source>
</reference>
<dbReference type="PANTHER" id="PTHR21879:SF4">
    <property type="entry name" value="OSIRIS 17, ISOFORM C"/>
    <property type="match status" value="1"/>
</dbReference>
<reference evidence="3 4" key="2">
    <citation type="journal article" date="2007" name="PLoS Biol.">
        <title>Principles of genome evolution in the Drosophila melanogaster species group.</title>
        <authorList>
            <person name="Ranz J.M."/>
            <person name="Maurin D."/>
            <person name="Chan Y.S."/>
            <person name="von Grotthuss M."/>
            <person name="Hillier L.W."/>
            <person name="Roote J."/>
            <person name="Ashburner M."/>
            <person name="Bergman C.M."/>
        </authorList>
    </citation>
    <scope>NUCLEOTIDE SEQUENCE [LARGE SCALE GENOMIC DNA]</scope>
    <source>
        <strain evidence="4">Tai18E2 / Tucson 14021-0261.01</strain>
    </source>
</reference>
<feature type="compositionally biased region" description="Polar residues" evidence="1">
    <location>
        <begin position="1"/>
        <end position="25"/>
    </location>
</feature>
<sequence>MPNTYSALPHNWSSGESHPQWTSSSRNRKCHPVSMARSTSGHLIFLLLICLLNSAAKADGSAGNGRLGRHRSTTPMSHLSTEPQPIEEQETVTDSPTDSPEELESTMTTELPAEDDWQPLVNASKFSTRKPMDKVTLGDSLLLRLARRFASGNELWDGLVRDCYLKPDVSCFQKNVFSYLDTALDVQDVNVTQRLKFLKNQVDYQVEKEREEHTEARAASADTPIEEVTSALYGKSIKFAMTHDLEVDLPEVMFNGATFRISPRAIEGNGIIAKLELIPKQVVKARLAGAIIQKKIQKFLRSKLVLSFLALLLIIKIIKIKLFWLLPIVIGVGAAKKLLLKFLLFLFPALSHLFKLCSHYQQSYHAPAKYHHHHHLIDHHHTVVPPWHSGEHHSVPEIIYTHPPKGHPSAYLHGAPVHESYGPGFEHFEGAWENSGPGLGSDSRPAHTQHHPVYVPGHGHHPPQNVPGLTAAAQIAAQYDPARNNQHPQQPQQAPQQQNQAVQEPQLSPELAAQLKEAIRIQAEQRLIQQQQKILEHQPFVQDGQPLYPLNYDPFYSPILLKIDKIIEQLGVKNELCKERIVCSMYKDPATYSPHSNFISAELSRDTSELEPVTHANEAVRRFYRLIQAARDGQDQKDCQSLYPQCNMQAK</sequence>
<dbReference type="eggNOG" id="ENOG502QXT9">
    <property type="taxonomic scope" value="Eukaryota"/>
</dbReference>
<dbReference type="Pfam" id="PF07898">
    <property type="entry name" value="DUF1676"/>
    <property type="match status" value="1"/>
</dbReference>
<evidence type="ECO:0000256" key="1">
    <source>
        <dbReference type="SAM" id="MobiDB-lite"/>
    </source>
</evidence>
<feature type="transmembrane region" description="Helical" evidence="2">
    <location>
        <begin position="304"/>
        <end position="326"/>
    </location>
</feature>
<name>B4PVP4_DROYA</name>
<feature type="region of interest" description="Disordered" evidence="1">
    <location>
        <begin position="1"/>
        <end position="28"/>
    </location>
</feature>
<accession>B4PVP4</accession>
<organism evidence="3 4">
    <name type="scientific">Drosophila yakuba</name>
    <name type="common">Fruit fly</name>
    <dbReference type="NCBI Taxonomy" id="7245"/>
    <lineage>
        <taxon>Eukaryota</taxon>
        <taxon>Metazoa</taxon>
        <taxon>Ecdysozoa</taxon>
        <taxon>Arthropoda</taxon>
        <taxon>Hexapoda</taxon>
        <taxon>Insecta</taxon>
        <taxon>Pterygota</taxon>
        <taxon>Neoptera</taxon>
        <taxon>Endopterygota</taxon>
        <taxon>Diptera</taxon>
        <taxon>Brachycera</taxon>
        <taxon>Muscomorpha</taxon>
        <taxon>Ephydroidea</taxon>
        <taxon>Drosophilidae</taxon>
        <taxon>Drosophila</taxon>
        <taxon>Sophophora</taxon>
    </lineage>
</organism>
<keyword evidence="2" id="KW-1133">Transmembrane helix</keyword>
<protein>
    <recommendedName>
        <fullName evidence="5">Osiris 17</fullName>
    </recommendedName>
</protein>
<keyword evidence="2" id="KW-0472">Membrane</keyword>
<feature type="region of interest" description="Disordered" evidence="1">
    <location>
        <begin position="60"/>
        <end position="108"/>
    </location>
</feature>